<dbReference type="Gene3D" id="3.40.50.2300">
    <property type="match status" value="1"/>
</dbReference>
<feature type="modified residue" description="4-aspartylphosphate" evidence="2">
    <location>
        <position position="59"/>
    </location>
</feature>
<dbReference type="AlphaFoldDB" id="A0A1Y2KVV6"/>
<dbReference type="Pfam" id="PF00072">
    <property type="entry name" value="Response_reg"/>
    <property type="match status" value="1"/>
</dbReference>
<dbReference type="InterPro" id="IPR001789">
    <property type="entry name" value="Sig_transdc_resp-reg_receiver"/>
</dbReference>
<proteinExistence type="predicted"/>
<accession>A0A1Y2KVV6</accession>
<name>A0A1Y2KVV6_9PROT</name>
<dbReference type="PANTHER" id="PTHR44591">
    <property type="entry name" value="STRESS RESPONSE REGULATOR PROTEIN 1"/>
    <property type="match status" value="1"/>
</dbReference>
<dbReference type="GO" id="GO:0000160">
    <property type="term" value="P:phosphorelay signal transduction system"/>
    <property type="evidence" value="ECO:0007669"/>
    <property type="project" value="InterPro"/>
</dbReference>
<organism evidence="4 5">
    <name type="scientific">Thalassospira mesophila</name>
    <dbReference type="NCBI Taxonomy" id="1293891"/>
    <lineage>
        <taxon>Bacteria</taxon>
        <taxon>Pseudomonadati</taxon>
        <taxon>Pseudomonadota</taxon>
        <taxon>Alphaproteobacteria</taxon>
        <taxon>Rhodospirillales</taxon>
        <taxon>Thalassospiraceae</taxon>
        <taxon>Thalassospira</taxon>
    </lineage>
</organism>
<gene>
    <name evidence="4" type="ORF">TMES_19440</name>
</gene>
<dbReference type="InterPro" id="IPR011006">
    <property type="entry name" value="CheY-like_superfamily"/>
</dbReference>
<protein>
    <recommendedName>
        <fullName evidence="3">Response regulatory domain-containing protein</fullName>
    </recommendedName>
</protein>
<keyword evidence="5" id="KW-1185">Reference proteome</keyword>
<dbReference type="SUPFAM" id="SSF52172">
    <property type="entry name" value="CheY-like"/>
    <property type="match status" value="1"/>
</dbReference>
<dbReference type="PROSITE" id="PS50110">
    <property type="entry name" value="RESPONSE_REGULATORY"/>
    <property type="match status" value="1"/>
</dbReference>
<comment type="caution">
    <text evidence="4">The sequence shown here is derived from an EMBL/GenBank/DDBJ whole genome shotgun (WGS) entry which is preliminary data.</text>
</comment>
<evidence type="ECO:0000256" key="2">
    <source>
        <dbReference type="PROSITE-ProRule" id="PRU00169"/>
    </source>
</evidence>
<dbReference type="InterPro" id="IPR050595">
    <property type="entry name" value="Bact_response_regulator"/>
</dbReference>
<dbReference type="SMART" id="SM00448">
    <property type="entry name" value="REC"/>
    <property type="match status" value="1"/>
</dbReference>
<feature type="domain" description="Response regulatory" evidence="3">
    <location>
        <begin position="9"/>
        <end position="126"/>
    </location>
</feature>
<evidence type="ECO:0000313" key="4">
    <source>
        <dbReference type="EMBL" id="OSQ36000.1"/>
    </source>
</evidence>
<evidence type="ECO:0000259" key="3">
    <source>
        <dbReference type="PROSITE" id="PS50110"/>
    </source>
</evidence>
<sequence length="132" mass="14837">MEQIPELKSIYVVDDDPFMSQIIQVALTELDNFKVTIFPDGASFFEELKVSQPQLVMLDDVLPGISGRDIALRLRDDPATCHIPFIFSTSHDSAEDLKIFAEIGCAGVIPKPWDLRKVPQSIRQIWASSFSK</sequence>
<dbReference type="STRING" id="1293891.TMES_19440"/>
<evidence type="ECO:0000256" key="1">
    <source>
        <dbReference type="ARBA" id="ARBA00022553"/>
    </source>
</evidence>
<dbReference type="OrthoDB" id="9801602at2"/>
<dbReference type="RefSeq" id="WP_085585683.1">
    <property type="nucleotide sequence ID" value="NZ_JFKA01000013.1"/>
</dbReference>
<evidence type="ECO:0000313" key="5">
    <source>
        <dbReference type="Proteomes" id="UP000193391"/>
    </source>
</evidence>
<keyword evidence="1 2" id="KW-0597">Phosphoprotein</keyword>
<reference evidence="4 5" key="1">
    <citation type="submission" date="2014-03" db="EMBL/GenBank/DDBJ databases">
        <title>The draft genome sequence of Thalassospira mesophila JCM 18969.</title>
        <authorList>
            <person name="Lai Q."/>
            <person name="Shao Z."/>
        </authorList>
    </citation>
    <scope>NUCLEOTIDE SEQUENCE [LARGE SCALE GENOMIC DNA]</scope>
    <source>
        <strain evidence="4 5">JCM 18969</strain>
    </source>
</reference>
<dbReference type="Proteomes" id="UP000193391">
    <property type="component" value="Unassembled WGS sequence"/>
</dbReference>
<dbReference type="PANTHER" id="PTHR44591:SF23">
    <property type="entry name" value="CHEY SUBFAMILY"/>
    <property type="match status" value="1"/>
</dbReference>
<dbReference type="EMBL" id="JFKA01000013">
    <property type="protein sequence ID" value="OSQ36000.1"/>
    <property type="molecule type" value="Genomic_DNA"/>
</dbReference>